<evidence type="ECO:0000313" key="5">
    <source>
        <dbReference type="Proteomes" id="UP000268007"/>
    </source>
</evidence>
<dbReference type="SUPFAM" id="SSF53474">
    <property type="entry name" value="alpha/beta-Hydrolases"/>
    <property type="match status" value="1"/>
</dbReference>
<dbReference type="GO" id="GO:0004252">
    <property type="term" value="F:serine-type endopeptidase activity"/>
    <property type="evidence" value="ECO:0007669"/>
    <property type="project" value="TreeGrafter"/>
</dbReference>
<dbReference type="Proteomes" id="UP000268007">
    <property type="component" value="Unassembled WGS sequence"/>
</dbReference>
<keyword evidence="4" id="KW-0645">Protease</keyword>
<evidence type="ECO:0000259" key="3">
    <source>
        <dbReference type="Pfam" id="PF00326"/>
    </source>
</evidence>
<reference evidence="4 5" key="1">
    <citation type="submission" date="2018-10" db="EMBL/GenBank/DDBJ databases">
        <title>Genomic Encyclopedia of Archaeal and Bacterial Type Strains, Phase II (KMG-II): from individual species to whole genera.</title>
        <authorList>
            <person name="Goeker M."/>
        </authorList>
    </citation>
    <scope>NUCLEOTIDE SEQUENCE [LARGE SCALE GENOMIC DNA]</scope>
    <source>
        <strain evidence="4 5">DSM 18602</strain>
    </source>
</reference>
<dbReference type="AlphaFoldDB" id="A0A495IT98"/>
<evidence type="ECO:0000256" key="1">
    <source>
        <dbReference type="ARBA" id="ARBA00022801"/>
    </source>
</evidence>
<keyword evidence="1" id="KW-0378">Hydrolase</keyword>
<dbReference type="PANTHER" id="PTHR42776:SF4">
    <property type="entry name" value="ACYLAMINO-ACID-RELEASING ENZYME"/>
    <property type="match status" value="1"/>
</dbReference>
<comment type="caution">
    <text evidence="4">The sequence shown here is derived from an EMBL/GenBank/DDBJ whole genome shotgun (WGS) entry which is preliminary data.</text>
</comment>
<dbReference type="GO" id="GO:0006508">
    <property type="term" value="P:proteolysis"/>
    <property type="evidence" value="ECO:0007669"/>
    <property type="project" value="InterPro"/>
</dbReference>
<dbReference type="Pfam" id="PF00326">
    <property type="entry name" value="Peptidase_S9"/>
    <property type="match status" value="1"/>
</dbReference>
<accession>A0A495IT98</accession>
<dbReference type="InterPro" id="IPR029058">
    <property type="entry name" value="AB_hydrolase_fold"/>
</dbReference>
<keyword evidence="2" id="KW-0732">Signal</keyword>
<dbReference type="PANTHER" id="PTHR42776">
    <property type="entry name" value="SERINE PEPTIDASE S9 FAMILY MEMBER"/>
    <property type="match status" value="1"/>
</dbReference>
<proteinExistence type="predicted"/>
<keyword evidence="5" id="KW-1185">Reference proteome</keyword>
<dbReference type="SUPFAM" id="SSF82171">
    <property type="entry name" value="DPP6 N-terminal domain-like"/>
    <property type="match status" value="1"/>
</dbReference>
<dbReference type="Gene3D" id="3.40.50.1820">
    <property type="entry name" value="alpha/beta hydrolase"/>
    <property type="match status" value="1"/>
</dbReference>
<feature type="domain" description="Peptidase S9 prolyl oligopeptidase catalytic" evidence="3">
    <location>
        <begin position="687"/>
        <end position="856"/>
    </location>
</feature>
<protein>
    <submittedName>
        <fullName evidence="4">Dipeptidyl aminopeptidase/acylaminoacyl peptidase</fullName>
    </submittedName>
</protein>
<dbReference type="GO" id="GO:0004177">
    <property type="term" value="F:aminopeptidase activity"/>
    <property type="evidence" value="ECO:0007669"/>
    <property type="project" value="UniProtKB-KW"/>
</dbReference>
<name>A0A495IT98_9SPHI</name>
<evidence type="ECO:0000313" key="4">
    <source>
        <dbReference type="EMBL" id="RKR80005.1"/>
    </source>
</evidence>
<feature type="signal peptide" evidence="2">
    <location>
        <begin position="1"/>
        <end position="19"/>
    </location>
</feature>
<gene>
    <name evidence="4" type="ORF">BDD43_0092</name>
</gene>
<dbReference type="OrthoDB" id="9812921at2"/>
<dbReference type="InterPro" id="IPR001375">
    <property type="entry name" value="Peptidase_S9_cat"/>
</dbReference>
<dbReference type="EMBL" id="RBKU01000001">
    <property type="protein sequence ID" value="RKR80005.1"/>
    <property type="molecule type" value="Genomic_DNA"/>
</dbReference>
<sequence length="885" mass="99443">MLVRLITLMIAVCALPASAQQAAKPPLDYKMYDQWTRIEGGRISNDGNYLMYAGIKNTGSSLLIANLKQRRSQTFPCPDASRGFFTTDSKMAVVPIGRDSLCILDLGNNTKRYLAGILDFVHFGSGAGEGMACRLNDTSKTLRVMRFKDGTSRYYHQVNDVYLADGGKAMVLNQVSDAPKASQTVLQWLDLETYAMTSIWTGPGISAFCFDRTGGKFAFISQGKDQEGKQRELWIYQPNTGNIARQLAIKSLMPANYYLDGAMPSFNKTGEYVFIGLFSPPAPADPNFDYNTKALSVWNYKDSVLQNEQMNNTTLHISAVVSVKDSILLVLTKPGETISAEPGTVNSKVLVRTNFSNDADWLEANRCALSVVDLRTGKKDVVKKELILANGAISPDEKYILYYDGYSGGYFSYTISSGKLVNISSQVPQKLADEEGDHPRPPMNYNNSYNWSADGNSVLIYDRYDIWQVDPAGVRKPLNITKGYGRSHQVVFRILAEPWNTWTGNNRVILSAFSLKDKSTGFFRLSARGADPEYLIMSPHFYHVEPLSPNSQVFYNWPVIKAANSTRYIVTRSSVAEAPNYFGTNDFKSFRQISDNAPQKRYNWMSSELIKWNQNNGRLTEGILYKPENFDPSRKYPMIVYIYERIANELNLWHDFEQSSGDLNIPYYVSNGYLVFTPDIYYKVGEPGNSAYESVASAVDYLRSRPFIDMEHLGLQGHSFGGFEGGYIATVTDLFKAISLSSAPLNLTSAFGQSSYTRSMTQQYQLRMGSTLWNNLDGYLRNSAYFHADRIHTPLLLRAGKEDNTVLPQSSLEMFTALRGLGKKAWLLYYENSGHQGGGMDYTIRQEQFFNHYLKNNPEPVWMSRGVPARLKGTETGLEIDTTKN</sequence>
<dbReference type="RefSeq" id="WP_121195626.1">
    <property type="nucleotide sequence ID" value="NZ_RBKU01000001.1"/>
</dbReference>
<keyword evidence="4" id="KW-0031">Aminopeptidase</keyword>
<feature type="chain" id="PRO_5019753566" evidence="2">
    <location>
        <begin position="20"/>
        <end position="885"/>
    </location>
</feature>
<evidence type="ECO:0000256" key="2">
    <source>
        <dbReference type="SAM" id="SignalP"/>
    </source>
</evidence>
<organism evidence="4 5">
    <name type="scientific">Mucilaginibacter gracilis</name>
    <dbReference type="NCBI Taxonomy" id="423350"/>
    <lineage>
        <taxon>Bacteria</taxon>
        <taxon>Pseudomonadati</taxon>
        <taxon>Bacteroidota</taxon>
        <taxon>Sphingobacteriia</taxon>
        <taxon>Sphingobacteriales</taxon>
        <taxon>Sphingobacteriaceae</taxon>
        <taxon>Mucilaginibacter</taxon>
    </lineage>
</organism>